<dbReference type="SUPFAM" id="SSF53474">
    <property type="entry name" value="alpha/beta-Hydrolases"/>
    <property type="match status" value="1"/>
</dbReference>
<dbReference type="Proteomes" id="UP001302812">
    <property type="component" value="Unassembled WGS sequence"/>
</dbReference>
<keyword evidence="4" id="KW-1185">Reference proteome</keyword>
<dbReference type="GO" id="GO:0005634">
    <property type="term" value="C:nucleus"/>
    <property type="evidence" value="ECO:0007669"/>
    <property type="project" value="TreeGrafter"/>
</dbReference>
<protein>
    <recommendedName>
        <fullName evidence="2">Serine hydrolase domain-containing protein</fullName>
    </recommendedName>
</protein>
<dbReference type="EMBL" id="MU853375">
    <property type="protein sequence ID" value="KAK4107385.1"/>
    <property type="molecule type" value="Genomic_DNA"/>
</dbReference>
<evidence type="ECO:0000256" key="1">
    <source>
        <dbReference type="ARBA" id="ARBA00022801"/>
    </source>
</evidence>
<proteinExistence type="predicted"/>
<evidence type="ECO:0000313" key="4">
    <source>
        <dbReference type="Proteomes" id="UP001302812"/>
    </source>
</evidence>
<accession>A0AAN6QBZ2</accession>
<keyword evidence="1" id="KW-0378">Hydrolase</keyword>
<dbReference type="PANTHER" id="PTHR48070">
    <property type="entry name" value="ESTERASE OVCA2"/>
    <property type="match status" value="1"/>
</dbReference>
<dbReference type="Pfam" id="PF03959">
    <property type="entry name" value="FSH1"/>
    <property type="match status" value="1"/>
</dbReference>
<dbReference type="Gene3D" id="3.40.50.1820">
    <property type="entry name" value="alpha/beta hydrolase"/>
    <property type="match status" value="1"/>
</dbReference>
<dbReference type="RefSeq" id="XP_064664955.1">
    <property type="nucleotide sequence ID" value="XM_064816373.1"/>
</dbReference>
<dbReference type="InterPro" id="IPR005645">
    <property type="entry name" value="FSH-like_dom"/>
</dbReference>
<dbReference type="InterPro" id="IPR029058">
    <property type="entry name" value="AB_hydrolase_fold"/>
</dbReference>
<comment type="caution">
    <text evidence="3">The sequence shown here is derived from an EMBL/GenBank/DDBJ whole genome shotgun (WGS) entry which is preliminary data.</text>
</comment>
<feature type="domain" description="Serine hydrolase" evidence="2">
    <location>
        <begin position="2"/>
        <end position="194"/>
    </location>
</feature>
<organism evidence="3 4">
    <name type="scientific">Canariomyces notabilis</name>
    <dbReference type="NCBI Taxonomy" id="2074819"/>
    <lineage>
        <taxon>Eukaryota</taxon>
        <taxon>Fungi</taxon>
        <taxon>Dikarya</taxon>
        <taxon>Ascomycota</taxon>
        <taxon>Pezizomycotina</taxon>
        <taxon>Sordariomycetes</taxon>
        <taxon>Sordariomycetidae</taxon>
        <taxon>Sordariales</taxon>
        <taxon>Chaetomiaceae</taxon>
        <taxon>Canariomyces</taxon>
    </lineage>
</organism>
<dbReference type="GeneID" id="89940498"/>
<reference evidence="3" key="2">
    <citation type="submission" date="2023-05" db="EMBL/GenBank/DDBJ databases">
        <authorList>
            <consortium name="Lawrence Berkeley National Laboratory"/>
            <person name="Steindorff A."/>
            <person name="Hensen N."/>
            <person name="Bonometti L."/>
            <person name="Westerberg I."/>
            <person name="Brannstrom I.O."/>
            <person name="Guillou S."/>
            <person name="Cros-Aarteil S."/>
            <person name="Calhoun S."/>
            <person name="Haridas S."/>
            <person name="Kuo A."/>
            <person name="Mondo S."/>
            <person name="Pangilinan J."/>
            <person name="Riley R."/>
            <person name="Labutti K."/>
            <person name="Andreopoulos B."/>
            <person name="Lipzen A."/>
            <person name="Chen C."/>
            <person name="Yanf M."/>
            <person name="Daum C."/>
            <person name="Ng V."/>
            <person name="Clum A."/>
            <person name="Ohm R."/>
            <person name="Martin F."/>
            <person name="Silar P."/>
            <person name="Natvig D."/>
            <person name="Lalanne C."/>
            <person name="Gautier V."/>
            <person name="Ament-Velasquez S.L."/>
            <person name="Kruys A."/>
            <person name="Hutchinson M.I."/>
            <person name="Powell A.J."/>
            <person name="Barry K."/>
            <person name="Miller A.N."/>
            <person name="Grigoriev I.V."/>
            <person name="Debuchy R."/>
            <person name="Gladieux P."/>
            <person name="Thoren M.H."/>
            <person name="Johannesson H."/>
        </authorList>
    </citation>
    <scope>NUCLEOTIDE SEQUENCE</scope>
    <source>
        <strain evidence="3">CBS 508.74</strain>
    </source>
</reference>
<dbReference type="GO" id="GO:0005737">
    <property type="term" value="C:cytoplasm"/>
    <property type="evidence" value="ECO:0007669"/>
    <property type="project" value="TreeGrafter"/>
</dbReference>
<reference evidence="3" key="1">
    <citation type="journal article" date="2023" name="Mol. Phylogenet. Evol.">
        <title>Genome-scale phylogeny and comparative genomics of the fungal order Sordariales.</title>
        <authorList>
            <person name="Hensen N."/>
            <person name="Bonometti L."/>
            <person name="Westerberg I."/>
            <person name="Brannstrom I.O."/>
            <person name="Guillou S."/>
            <person name="Cros-Aarteil S."/>
            <person name="Calhoun S."/>
            <person name="Haridas S."/>
            <person name="Kuo A."/>
            <person name="Mondo S."/>
            <person name="Pangilinan J."/>
            <person name="Riley R."/>
            <person name="LaButti K."/>
            <person name="Andreopoulos B."/>
            <person name="Lipzen A."/>
            <person name="Chen C."/>
            <person name="Yan M."/>
            <person name="Daum C."/>
            <person name="Ng V."/>
            <person name="Clum A."/>
            <person name="Steindorff A."/>
            <person name="Ohm R.A."/>
            <person name="Martin F."/>
            <person name="Silar P."/>
            <person name="Natvig D.O."/>
            <person name="Lalanne C."/>
            <person name="Gautier V."/>
            <person name="Ament-Velasquez S.L."/>
            <person name="Kruys A."/>
            <person name="Hutchinson M.I."/>
            <person name="Powell A.J."/>
            <person name="Barry K."/>
            <person name="Miller A.N."/>
            <person name="Grigoriev I.V."/>
            <person name="Debuchy R."/>
            <person name="Gladieux P."/>
            <person name="Hiltunen Thoren M."/>
            <person name="Johannesson H."/>
        </authorList>
    </citation>
    <scope>NUCLEOTIDE SEQUENCE</scope>
    <source>
        <strain evidence="3">CBS 508.74</strain>
    </source>
</reference>
<gene>
    <name evidence="3" type="ORF">N656DRAFT_785395</name>
</gene>
<dbReference type="PANTHER" id="PTHR48070:SF6">
    <property type="entry name" value="ESTERASE OVCA2"/>
    <property type="match status" value="1"/>
</dbReference>
<dbReference type="AlphaFoldDB" id="A0AAN6QBZ2"/>
<name>A0AAN6QBZ2_9PEZI</name>
<sequence length="210" mass="22998">MKFLCIHGNGTNSNVMELQIAPLRHELEDHDGGHEYEFVEAIWEAPMAEGIEGISSKDRSFYSFYNPKDLTTLRQSLHLLDHYVATGGPFDAVMGFSAGAVLAALYLAEKQQQCGALPFKCGVFLSSAVSAAEISYLGMEAQAITIQLPTAHIWGSNDLVAPSGGEDISRLFDPALRQTLVHDGGHELPRRHYLTEAGHVIRRTMQLAST</sequence>
<dbReference type="GO" id="GO:0016787">
    <property type="term" value="F:hydrolase activity"/>
    <property type="evidence" value="ECO:0007669"/>
    <property type="project" value="UniProtKB-KW"/>
</dbReference>
<evidence type="ECO:0000259" key="2">
    <source>
        <dbReference type="Pfam" id="PF03959"/>
    </source>
</evidence>
<dbReference type="InterPro" id="IPR050593">
    <property type="entry name" value="LovG"/>
</dbReference>
<dbReference type="GO" id="GO:0019748">
    <property type="term" value="P:secondary metabolic process"/>
    <property type="evidence" value="ECO:0007669"/>
    <property type="project" value="TreeGrafter"/>
</dbReference>
<evidence type="ECO:0000313" key="3">
    <source>
        <dbReference type="EMBL" id="KAK4107385.1"/>
    </source>
</evidence>